<reference evidence="2 3" key="1">
    <citation type="submission" date="2023-06" db="EMBL/GenBank/DDBJ databases">
        <title>Altererythrobacter rubellus NBRC 112769 genome.</title>
        <authorList>
            <person name="Zhang K."/>
        </authorList>
    </citation>
    <scope>NUCLEOTIDE SEQUENCE [LARGE SCALE GENOMIC DNA]</scope>
    <source>
        <strain evidence="2 3">NBRC 112769</strain>
    </source>
</reference>
<dbReference type="KEGG" id="arue:QQX03_09310"/>
<dbReference type="AlphaFoldDB" id="A0A9Y2B8T1"/>
<keyword evidence="2" id="KW-0808">Transferase</keyword>
<dbReference type="Pfam" id="PF13847">
    <property type="entry name" value="Methyltransf_31"/>
    <property type="match status" value="1"/>
</dbReference>
<gene>
    <name evidence="2" type="ORF">QQX03_09310</name>
</gene>
<feature type="domain" description="Methyltransferase" evidence="1">
    <location>
        <begin position="46"/>
        <end position="155"/>
    </location>
</feature>
<keyword evidence="3" id="KW-1185">Reference proteome</keyword>
<dbReference type="InterPro" id="IPR025714">
    <property type="entry name" value="Methyltranfer_dom"/>
</dbReference>
<dbReference type="CDD" id="cd02440">
    <property type="entry name" value="AdoMet_MTases"/>
    <property type="match status" value="1"/>
</dbReference>
<sequence length="276" mass="29664">MASSDTQEWQGRVGKSWASEWQRTDRSFRMLTSELERRIAGSPYANLLDVGCGAGELSLVAAQARPEARVTGVDISPDLIDVARLRSAGIPNVRFELADAASWRPGDGESFDLQVSRHGVMFFDQPVAAFANLRAISAPGANLIFSCFRSLEENPFFGLAGNLVDGGVSLPDPHAPGPFAFAGAERVHGILSDAGWCNVSIVPFDFQMIAGSGEDPVSDAVSYFSRIGPAARAISLMDDVAKQSFRMKLEGFVREHLSADEVALDAAAWIVTATRD</sequence>
<dbReference type="Gene3D" id="3.40.50.150">
    <property type="entry name" value="Vaccinia Virus protein VP39"/>
    <property type="match status" value="1"/>
</dbReference>
<dbReference type="Proteomes" id="UP001231445">
    <property type="component" value="Chromosome"/>
</dbReference>
<accession>A0A9Y2B8T1</accession>
<dbReference type="GO" id="GO:0008168">
    <property type="term" value="F:methyltransferase activity"/>
    <property type="evidence" value="ECO:0007669"/>
    <property type="project" value="UniProtKB-KW"/>
</dbReference>
<dbReference type="EMBL" id="CP127221">
    <property type="protein sequence ID" value="WIW95150.1"/>
    <property type="molecule type" value="Genomic_DNA"/>
</dbReference>
<keyword evidence="2" id="KW-0489">Methyltransferase</keyword>
<proteinExistence type="predicted"/>
<dbReference type="EC" id="2.1.-.-" evidence="2"/>
<dbReference type="GO" id="GO:0032259">
    <property type="term" value="P:methylation"/>
    <property type="evidence" value="ECO:0007669"/>
    <property type="project" value="UniProtKB-KW"/>
</dbReference>
<dbReference type="PANTHER" id="PTHR43464">
    <property type="entry name" value="METHYLTRANSFERASE"/>
    <property type="match status" value="1"/>
</dbReference>
<dbReference type="InterPro" id="IPR029063">
    <property type="entry name" value="SAM-dependent_MTases_sf"/>
</dbReference>
<name>A0A9Y2B8T1_9SPHN</name>
<dbReference type="SUPFAM" id="SSF53335">
    <property type="entry name" value="S-adenosyl-L-methionine-dependent methyltransferases"/>
    <property type="match status" value="1"/>
</dbReference>
<evidence type="ECO:0000259" key="1">
    <source>
        <dbReference type="Pfam" id="PF13847"/>
    </source>
</evidence>
<organism evidence="2 3">
    <name type="scientific">Altererythrobacter rubellus</name>
    <dbReference type="NCBI Taxonomy" id="2173831"/>
    <lineage>
        <taxon>Bacteria</taxon>
        <taxon>Pseudomonadati</taxon>
        <taxon>Pseudomonadota</taxon>
        <taxon>Alphaproteobacteria</taxon>
        <taxon>Sphingomonadales</taxon>
        <taxon>Erythrobacteraceae</taxon>
        <taxon>Altererythrobacter</taxon>
    </lineage>
</organism>
<protein>
    <submittedName>
        <fullName evidence="2">Class I SAM-dependent methyltransferase</fullName>
        <ecNumber evidence="2">2.1.-.-</ecNumber>
    </submittedName>
</protein>
<evidence type="ECO:0000313" key="2">
    <source>
        <dbReference type="EMBL" id="WIW95150.1"/>
    </source>
</evidence>
<dbReference type="RefSeq" id="WP_285975466.1">
    <property type="nucleotide sequence ID" value="NZ_CP127221.1"/>
</dbReference>
<evidence type="ECO:0000313" key="3">
    <source>
        <dbReference type="Proteomes" id="UP001231445"/>
    </source>
</evidence>